<accession>A0A4R4QG02</accession>
<evidence type="ECO:0000256" key="1">
    <source>
        <dbReference type="ARBA" id="ARBA00004071"/>
    </source>
</evidence>
<proteinExistence type="inferred from homology"/>
<keyword evidence="5" id="KW-0378">Hydrolase</keyword>
<gene>
    <name evidence="10" type="ORF">E1261_04265</name>
</gene>
<dbReference type="Pfam" id="PF01120">
    <property type="entry name" value="Alpha_L_fucos"/>
    <property type="match status" value="1"/>
</dbReference>
<dbReference type="AlphaFoldDB" id="A0A4R4QG02"/>
<comment type="similarity">
    <text evidence="2">Belongs to the glycosyl hydrolase 29 family.</text>
</comment>
<evidence type="ECO:0000256" key="4">
    <source>
        <dbReference type="ARBA" id="ARBA00022729"/>
    </source>
</evidence>
<dbReference type="Gene3D" id="2.60.40.1180">
    <property type="entry name" value="Golgi alpha-mannosidase II"/>
    <property type="match status" value="1"/>
</dbReference>
<dbReference type="InterPro" id="IPR057739">
    <property type="entry name" value="Glyco_hydro_29_N"/>
</dbReference>
<dbReference type="Pfam" id="PF16757">
    <property type="entry name" value="Fucosidase_C"/>
    <property type="match status" value="1"/>
</dbReference>
<evidence type="ECO:0000259" key="9">
    <source>
        <dbReference type="Pfam" id="PF16757"/>
    </source>
</evidence>
<protein>
    <recommendedName>
        <fullName evidence="3">alpha-L-fucosidase</fullName>
        <ecNumber evidence="3">3.2.1.51</ecNumber>
    </recommendedName>
</protein>
<evidence type="ECO:0000313" key="10">
    <source>
        <dbReference type="EMBL" id="TDC34143.1"/>
    </source>
</evidence>
<evidence type="ECO:0000313" key="11">
    <source>
        <dbReference type="Proteomes" id="UP000295075"/>
    </source>
</evidence>
<feature type="region of interest" description="Disordered" evidence="7">
    <location>
        <begin position="1"/>
        <end position="38"/>
    </location>
</feature>
<name>A0A4R4QG02_9ACTN</name>
<dbReference type="EC" id="3.2.1.51" evidence="3"/>
<dbReference type="SMART" id="SM00812">
    <property type="entry name" value="Alpha_L_fucos"/>
    <property type="match status" value="1"/>
</dbReference>
<dbReference type="GO" id="GO:0016139">
    <property type="term" value="P:glycoside catabolic process"/>
    <property type="evidence" value="ECO:0007669"/>
    <property type="project" value="TreeGrafter"/>
</dbReference>
<keyword evidence="11" id="KW-1185">Reference proteome</keyword>
<evidence type="ECO:0000256" key="2">
    <source>
        <dbReference type="ARBA" id="ARBA00007951"/>
    </source>
</evidence>
<organism evidence="10 11">
    <name type="scientific">Kribbella albertanoniae</name>
    <dbReference type="NCBI Taxonomy" id="1266829"/>
    <lineage>
        <taxon>Bacteria</taxon>
        <taxon>Bacillati</taxon>
        <taxon>Actinomycetota</taxon>
        <taxon>Actinomycetes</taxon>
        <taxon>Propionibacteriales</taxon>
        <taxon>Kribbellaceae</taxon>
        <taxon>Kribbella</taxon>
    </lineage>
</organism>
<keyword evidence="4" id="KW-0732">Signal</keyword>
<dbReference type="GO" id="GO:0004560">
    <property type="term" value="F:alpha-L-fucosidase activity"/>
    <property type="evidence" value="ECO:0007669"/>
    <property type="project" value="InterPro"/>
</dbReference>
<dbReference type="PANTHER" id="PTHR10030:SF37">
    <property type="entry name" value="ALPHA-L-FUCOSIDASE-RELATED"/>
    <property type="match status" value="1"/>
</dbReference>
<comment type="function">
    <text evidence="1">Alpha-L-fucosidase is responsible for hydrolyzing the alpha-1,6-linked fucose joined to the reducing-end N-acetylglucosamine of the carbohydrate moieties of glycoproteins.</text>
</comment>
<dbReference type="GO" id="GO:0005764">
    <property type="term" value="C:lysosome"/>
    <property type="evidence" value="ECO:0007669"/>
    <property type="project" value="TreeGrafter"/>
</dbReference>
<feature type="domain" description="Alpha-L-fucosidase C-terminal" evidence="9">
    <location>
        <begin position="430"/>
        <end position="498"/>
    </location>
</feature>
<sequence length="509" mass="57791">MGQLRQGTRGARPEAVPRDPAGCLRQDPQQVDAEERPVPYDATFESLATFECPEWFRDAKLGIWSHWGPQSVPRYGDWYARNMYREGSDQYRYHLRTYGHPSQFGYKDIVQLWKAERFDPHALMDQFVAAGARYFVAQAVHHDNFFNYESAIHPWNSVKVGPGKDIVALWKEAADQRGLPFGITEHLGATLGWTAVNKGSDQHGRYAGIPYDGNDPAYRDFYLDNRKLLPAEDIVVHEPWYSDDPEWHRFWLEAVTEMVDRYQPDLLYSDGPLPFGESDYAPGLQAVAHLYNTNARAVYQQKDRRPEISVVGVMDIERSQTPEIQPAPWQTDTSVGDWFYNVRDVYKTPEHVVELLVDIVSKNGNLLLNIPQLPDGTLDAECSHLLDRLGAWMRVCGEGIHGTRPFRVFGEGPSSVTISGFTENRVDWTASDYRFTRRDNTVYAFQLAWPEDGRSVIRTFADHETVAGVRLLGHGPVPFEQGQGILVVRLPDVPPVAVANCLALDLRTA</sequence>
<dbReference type="Gene3D" id="3.20.20.80">
    <property type="entry name" value="Glycosidases"/>
    <property type="match status" value="1"/>
</dbReference>
<dbReference type="EMBL" id="SMKA01000009">
    <property type="protein sequence ID" value="TDC34143.1"/>
    <property type="molecule type" value="Genomic_DNA"/>
</dbReference>
<dbReference type="PANTHER" id="PTHR10030">
    <property type="entry name" value="ALPHA-L-FUCOSIDASE"/>
    <property type="match status" value="1"/>
</dbReference>
<reference evidence="10 11" key="1">
    <citation type="submission" date="2019-03" db="EMBL/GenBank/DDBJ databases">
        <title>Draft genome sequences of novel Actinobacteria.</title>
        <authorList>
            <person name="Sahin N."/>
            <person name="Ay H."/>
            <person name="Saygin H."/>
        </authorList>
    </citation>
    <scope>NUCLEOTIDE SEQUENCE [LARGE SCALE GENOMIC DNA]</scope>
    <source>
        <strain evidence="10 11">JCM 30547</strain>
    </source>
</reference>
<dbReference type="GO" id="GO:0006004">
    <property type="term" value="P:fucose metabolic process"/>
    <property type="evidence" value="ECO:0007669"/>
    <property type="project" value="InterPro"/>
</dbReference>
<dbReference type="InterPro" id="IPR000933">
    <property type="entry name" value="Glyco_hydro_29"/>
</dbReference>
<evidence type="ECO:0000256" key="7">
    <source>
        <dbReference type="SAM" id="MobiDB-lite"/>
    </source>
</evidence>
<comment type="caution">
    <text evidence="10">The sequence shown here is derived from an EMBL/GenBank/DDBJ whole genome shotgun (WGS) entry which is preliminary data.</text>
</comment>
<dbReference type="InterPro" id="IPR013780">
    <property type="entry name" value="Glyco_hydro_b"/>
</dbReference>
<dbReference type="InterPro" id="IPR017853">
    <property type="entry name" value="GH"/>
</dbReference>
<dbReference type="PIRSF" id="PIRSF001092">
    <property type="entry name" value="Alpha-L-fucosidase"/>
    <property type="match status" value="1"/>
</dbReference>
<dbReference type="InterPro" id="IPR031919">
    <property type="entry name" value="Fucosidase_C"/>
</dbReference>
<evidence type="ECO:0000259" key="8">
    <source>
        <dbReference type="Pfam" id="PF01120"/>
    </source>
</evidence>
<dbReference type="Proteomes" id="UP000295075">
    <property type="component" value="Unassembled WGS sequence"/>
</dbReference>
<dbReference type="OrthoDB" id="5526311at2"/>
<dbReference type="InterPro" id="IPR016286">
    <property type="entry name" value="FUC_metazoa-typ"/>
</dbReference>
<evidence type="ECO:0000256" key="3">
    <source>
        <dbReference type="ARBA" id="ARBA00012662"/>
    </source>
</evidence>
<dbReference type="SUPFAM" id="SSF51445">
    <property type="entry name" value="(Trans)glycosidases"/>
    <property type="match status" value="1"/>
</dbReference>
<keyword evidence="6" id="KW-0326">Glycosidase</keyword>
<evidence type="ECO:0000256" key="6">
    <source>
        <dbReference type="ARBA" id="ARBA00023295"/>
    </source>
</evidence>
<evidence type="ECO:0000256" key="5">
    <source>
        <dbReference type="ARBA" id="ARBA00022801"/>
    </source>
</evidence>
<feature type="domain" description="Glycoside hydrolase family 29 N-terminal" evidence="8">
    <location>
        <begin position="32"/>
        <end position="398"/>
    </location>
</feature>
<dbReference type="RefSeq" id="WP_132402150.1">
    <property type="nucleotide sequence ID" value="NZ_SMKA01000009.1"/>
</dbReference>